<name>Q94I54_ORYSJ</name>
<gene>
    <name evidence="1" type="primary">OSJNBa0084C09.18</name>
</gene>
<sequence length="164" mass="18419">MGQIIRLLHAGQSGNAQYWGFCPQRLVLVGGGYWGILPPTLDISLTKPRNLDPNLERKACIINGSKLDDLVEDKLLPAQEIIGWRLAITELFPTPNTSEIIGLEPFFHHGFALATSDFYGIELIHVNLTLFSRLLSSSTFVKLSWDPPHFALFRHLFNLKPQPS</sequence>
<protein>
    <submittedName>
        <fullName evidence="1">Retroelement</fullName>
    </submittedName>
</protein>
<dbReference type="EMBL" id="AC016781">
    <property type="protein sequence ID" value="AAK53864.1"/>
    <property type="molecule type" value="Genomic_DNA"/>
</dbReference>
<dbReference type="AlphaFoldDB" id="Q94I54"/>
<dbReference type="Proteomes" id="UP000000763">
    <property type="component" value="Chromosome 3"/>
</dbReference>
<reference evidence="2" key="1">
    <citation type="journal article" date="2005" name="Nature">
        <title>The map-based sequence of the rice genome.</title>
        <authorList>
            <consortium name="International rice genome sequencing project (IRGSP)"/>
            <person name="Matsumoto T."/>
            <person name="Wu J."/>
            <person name="Kanamori H."/>
            <person name="Katayose Y."/>
            <person name="Fujisawa M."/>
            <person name="Namiki N."/>
            <person name="Mizuno H."/>
            <person name="Yamamoto K."/>
            <person name="Antonio B.A."/>
            <person name="Baba T."/>
            <person name="Sakata K."/>
            <person name="Nagamura Y."/>
            <person name="Aoki H."/>
            <person name="Arikawa K."/>
            <person name="Arita K."/>
            <person name="Bito T."/>
            <person name="Chiden Y."/>
            <person name="Fujitsuka N."/>
            <person name="Fukunaka R."/>
            <person name="Hamada M."/>
            <person name="Harada C."/>
            <person name="Hayashi A."/>
            <person name="Hijishita S."/>
            <person name="Honda M."/>
            <person name="Hosokawa S."/>
            <person name="Ichikawa Y."/>
            <person name="Idonuma A."/>
            <person name="Iijima M."/>
            <person name="Ikeda M."/>
            <person name="Ikeno M."/>
            <person name="Ito K."/>
            <person name="Ito S."/>
            <person name="Ito T."/>
            <person name="Ito Y."/>
            <person name="Ito Y."/>
            <person name="Iwabuchi A."/>
            <person name="Kamiya K."/>
            <person name="Karasawa W."/>
            <person name="Kurita K."/>
            <person name="Katagiri S."/>
            <person name="Kikuta A."/>
            <person name="Kobayashi H."/>
            <person name="Kobayashi N."/>
            <person name="Machita K."/>
            <person name="Maehara T."/>
            <person name="Masukawa M."/>
            <person name="Mizubayashi T."/>
            <person name="Mukai Y."/>
            <person name="Nagasaki H."/>
            <person name="Nagata Y."/>
            <person name="Naito S."/>
            <person name="Nakashima M."/>
            <person name="Nakama Y."/>
            <person name="Nakamichi Y."/>
            <person name="Nakamura M."/>
            <person name="Meguro A."/>
            <person name="Negishi M."/>
            <person name="Ohta I."/>
            <person name="Ohta T."/>
            <person name="Okamoto M."/>
            <person name="Ono N."/>
            <person name="Saji S."/>
            <person name="Sakaguchi M."/>
            <person name="Sakai K."/>
            <person name="Shibata M."/>
            <person name="Shimokawa T."/>
            <person name="Song J."/>
            <person name="Takazaki Y."/>
            <person name="Terasawa K."/>
            <person name="Tsugane M."/>
            <person name="Tsuji K."/>
            <person name="Ueda S."/>
            <person name="Waki K."/>
            <person name="Yamagata H."/>
            <person name="Yamamoto M."/>
            <person name="Yamamoto S."/>
            <person name="Yamane H."/>
            <person name="Yoshiki S."/>
            <person name="Yoshihara R."/>
            <person name="Yukawa K."/>
            <person name="Zhong H."/>
            <person name="Yano M."/>
            <person name="Yuan Q."/>
            <person name="Ouyang S."/>
            <person name="Liu J."/>
            <person name="Jones K.M."/>
            <person name="Gansberger K."/>
            <person name="Moffat K."/>
            <person name="Hill J."/>
            <person name="Bera J."/>
            <person name="Fadrosh D."/>
            <person name="Jin S."/>
            <person name="Johri S."/>
            <person name="Kim M."/>
            <person name="Overton L."/>
            <person name="Reardon M."/>
            <person name="Tsitrin T."/>
            <person name="Vuong H."/>
            <person name="Weaver B."/>
            <person name="Ciecko A."/>
            <person name="Tallon L."/>
            <person name="Jackson J."/>
            <person name="Pai G."/>
            <person name="Aken S.V."/>
            <person name="Utterback T."/>
            <person name="Reidmuller S."/>
            <person name="Feldblyum T."/>
            <person name="Hsiao J."/>
            <person name="Zismann V."/>
            <person name="Iobst S."/>
            <person name="de Vazeille A.R."/>
            <person name="Buell C.R."/>
            <person name="Ying K."/>
            <person name="Li Y."/>
            <person name="Lu T."/>
            <person name="Huang Y."/>
            <person name="Zhao Q."/>
            <person name="Feng Q."/>
            <person name="Zhang L."/>
            <person name="Zhu J."/>
            <person name="Weng Q."/>
            <person name="Mu J."/>
            <person name="Lu Y."/>
            <person name="Fan D."/>
            <person name="Liu Y."/>
            <person name="Guan J."/>
            <person name="Zhang Y."/>
            <person name="Yu S."/>
            <person name="Liu X."/>
            <person name="Zhang Y."/>
            <person name="Hong G."/>
            <person name="Han B."/>
            <person name="Choisne N."/>
            <person name="Demange N."/>
            <person name="Orjeda G."/>
            <person name="Samain S."/>
            <person name="Cattolico L."/>
            <person name="Pelletier E."/>
            <person name="Couloux A."/>
            <person name="Segurens B."/>
            <person name="Wincker P."/>
            <person name="D'Hont A."/>
            <person name="Scarpelli C."/>
            <person name="Weissenbach J."/>
            <person name="Salanoubat M."/>
            <person name="Quetier F."/>
            <person name="Yu Y."/>
            <person name="Kim H.R."/>
            <person name="Rambo T."/>
            <person name="Currie J."/>
            <person name="Collura K."/>
            <person name="Luo M."/>
            <person name="Yang T."/>
            <person name="Ammiraju J.S.S."/>
            <person name="Engler F."/>
            <person name="Soderlund C."/>
            <person name="Wing R.A."/>
            <person name="Palmer L.E."/>
            <person name="de la Bastide M."/>
            <person name="Spiegel L."/>
            <person name="Nascimento L."/>
            <person name="Zutavern T."/>
            <person name="O'Shaughnessy A."/>
            <person name="Dike S."/>
            <person name="Dedhia N."/>
            <person name="Preston R."/>
            <person name="Balija V."/>
            <person name="McCombie W.R."/>
            <person name="Chow T."/>
            <person name="Chen H."/>
            <person name="Chung M."/>
            <person name="Chen C."/>
            <person name="Shaw J."/>
            <person name="Wu H."/>
            <person name="Hsiao K."/>
            <person name="Chao Y."/>
            <person name="Chu M."/>
            <person name="Cheng C."/>
            <person name="Hour A."/>
            <person name="Lee P."/>
            <person name="Lin S."/>
            <person name="Lin Y."/>
            <person name="Liou J."/>
            <person name="Liu S."/>
            <person name="Hsing Y."/>
            <person name="Raghuvanshi S."/>
            <person name="Mohanty A."/>
            <person name="Bharti A.K."/>
            <person name="Gaur A."/>
            <person name="Gupta V."/>
            <person name="Kumar D."/>
            <person name="Ravi V."/>
            <person name="Vij S."/>
            <person name="Kapur A."/>
            <person name="Khurana P."/>
            <person name="Khurana P."/>
            <person name="Khurana J.P."/>
            <person name="Tyagi A.K."/>
            <person name="Gaikwad K."/>
            <person name="Singh A."/>
            <person name="Dalal V."/>
            <person name="Srivastava S."/>
            <person name="Dixit A."/>
            <person name="Pal A.K."/>
            <person name="Ghazi I.A."/>
            <person name="Yadav M."/>
            <person name="Pandit A."/>
            <person name="Bhargava A."/>
            <person name="Sureshbabu K."/>
            <person name="Batra K."/>
            <person name="Sharma T.R."/>
            <person name="Mohapatra T."/>
            <person name="Singh N.K."/>
            <person name="Messing J."/>
            <person name="Nelson A.B."/>
            <person name="Fuks G."/>
            <person name="Kavchok S."/>
            <person name="Keizer G."/>
            <person name="Linton E."/>
            <person name="Llaca V."/>
            <person name="Song R."/>
            <person name="Tanyolac B."/>
            <person name="Young S."/>
            <person name="Ho-Il K."/>
            <person name="Hahn J.H."/>
            <person name="Sangsakoo G."/>
            <person name="Vanavichit A."/>
            <person name="de Mattos Luiz.A.T."/>
            <person name="Zimmer P.D."/>
            <person name="Malone G."/>
            <person name="Dellagostin O."/>
            <person name="de Oliveira A.C."/>
            <person name="Bevan M."/>
            <person name="Bancroft I."/>
            <person name="Minx P."/>
            <person name="Cordum H."/>
            <person name="Wilson R."/>
            <person name="Cheng Z."/>
            <person name="Jin W."/>
            <person name="Jiang J."/>
            <person name="Leong S.A."/>
            <person name="Iwama H."/>
            <person name="Gojobori T."/>
            <person name="Itoh T."/>
            <person name="Niimura Y."/>
            <person name="Fujii Y."/>
            <person name="Habara T."/>
            <person name="Sakai H."/>
            <person name="Sato Y."/>
            <person name="Wilson G."/>
            <person name="Kumar K."/>
            <person name="McCouch S."/>
            <person name="Juretic N."/>
            <person name="Hoen D."/>
            <person name="Wright S."/>
            <person name="Bruskiewich R."/>
            <person name="Bureau T."/>
            <person name="Miyao A."/>
            <person name="Hirochika H."/>
            <person name="Nishikawa T."/>
            <person name="Kadowaki K."/>
            <person name="Sugiura M."/>
            <person name="Burr B."/>
            <person name="Sasaki T."/>
        </authorList>
    </citation>
    <scope>NUCLEOTIDE SEQUENCE [LARGE SCALE GENOMIC DNA]</scope>
    <source>
        <strain evidence="2">cv. Nipponbare</strain>
    </source>
</reference>
<organism evidence="1 2">
    <name type="scientific">Oryza sativa subsp. japonica</name>
    <name type="common">Rice</name>
    <dbReference type="NCBI Taxonomy" id="39947"/>
    <lineage>
        <taxon>Eukaryota</taxon>
        <taxon>Viridiplantae</taxon>
        <taxon>Streptophyta</taxon>
        <taxon>Embryophyta</taxon>
        <taxon>Tracheophyta</taxon>
        <taxon>Spermatophyta</taxon>
        <taxon>Magnoliopsida</taxon>
        <taxon>Liliopsida</taxon>
        <taxon>Poales</taxon>
        <taxon>Poaceae</taxon>
        <taxon>BOP clade</taxon>
        <taxon>Oryzoideae</taxon>
        <taxon>Oryzeae</taxon>
        <taxon>Oryzinae</taxon>
        <taxon>Oryza</taxon>
        <taxon>Oryza sativa</taxon>
    </lineage>
</organism>
<evidence type="ECO:0000313" key="2">
    <source>
        <dbReference type="Proteomes" id="UP000000763"/>
    </source>
</evidence>
<proteinExistence type="predicted"/>
<evidence type="ECO:0000313" key="1">
    <source>
        <dbReference type="EMBL" id="AAK53864.1"/>
    </source>
</evidence>
<accession>Q94I54</accession>
<reference evidence="2" key="2">
    <citation type="journal article" date="2008" name="Nucleic Acids Res.">
        <title>The rice annotation project database (RAP-DB): 2008 update.</title>
        <authorList>
            <consortium name="The rice annotation project (RAP)"/>
        </authorList>
    </citation>
    <scope>GENOME REANNOTATION</scope>
    <source>
        <strain evidence="2">cv. Nipponbare</strain>
    </source>
</reference>